<reference evidence="1 2" key="1">
    <citation type="submission" date="2020-12" db="EMBL/GenBank/DDBJ databases">
        <title>Metabolic potential, ecology and presence of endohyphal bacteria is reflected in genomic diversity of Mucoromycotina.</title>
        <authorList>
            <person name="Muszewska A."/>
            <person name="Okrasinska A."/>
            <person name="Steczkiewicz K."/>
            <person name="Drgas O."/>
            <person name="Orlowska M."/>
            <person name="Perlinska-Lenart U."/>
            <person name="Aleksandrzak-Piekarczyk T."/>
            <person name="Szatraj K."/>
            <person name="Zielenkiewicz U."/>
            <person name="Pilsyk S."/>
            <person name="Malc E."/>
            <person name="Mieczkowski P."/>
            <person name="Kruszewska J.S."/>
            <person name="Biernat P."/>
            <person name="Pawlowska J."/>
        </authorList>
    </citation>
    <scope>NUCLEOTIDE SEQUENCE [LARGE SCALE GENOMIC DNA]</scope>
    <source>
        <strain evidence="1 2">CBS 142.35</strain>
    </source>
</reference>
<gene>
    <name evidence="1" type="ORF">INT45_013602</name>
</gene>
<dbReference type="AlphaFoldDB" id="A0A8H7RPD8"/>
<dbReference type="Proteomes" id="UP000646827">
    <property type="component" value="Unassembled WGS sequence"/>
</dbReference>
<protein>
    <submittedName>
        <fullName evidence="1">Uncharacterized protein</fullName>
    </submittedName>
</protein>
<accession>A0A8H7RPD8</accession>
<comment type="caution">
    <text evidence="1">The sequence shown here is derived from an EMBL/GenBank/DDBJ whole genome shotgun (WGS) entry which is preliminary data.</text>
</comment>
<sequence>MDHIVTNELSKLNQNYWQFLDTDYPIKISKYKHRTEIKNVNNIDKVKEILINKLGYIPVFFFLVMIFNNGNSYSDMNDYLPSSLFSDIYNQFWNENKNDLNNYITELLENMFSNTILRILKAKDINPVGFKNLTLFLDGYDSRIDYLKNNMKSRNLYSYNFKKSGIRTQVIYDINEFAIFVSESKSCKNYNNGKMFLDMKLENKLSDYECIAFDGGYYYYTEKFIENCERKEVKLNHVLDNGNQSITKKYGGFSGF</sequence>
<keyword evidence="2" id="KW-1185">Reference proteome</keyword>
<evidence type="ECO:0000313" key="2">
    <source>
        <dbReference type="Proteomes" id="UP000646827"/>
    </source>
</evidence>
<evidence type="ECO:0000313" key="1">
    <source>
        <dbReference type="EMBL" id="KAG2214742.1"/>
    </source>
</evidence>
<dbReference type="EMBL" id="JAEPRB010000593">
    <property type="protein sequence ID" value="KAG2214742.1"/>
    <property type="molecule type" value="Genomic_DNA"/>
</dbReference>
<dbReference type="OrthoDB" id="2393881at2759"/>
<name>A0A8H7RPD8_9FUNG</name>
<proteinExistence type="predicted"/>
<organism evidence="1 2">
    <name type="scientific">Circinella minor</name>
    <dbReference type="NCBI Taxonomy" id="1195481"/>
    <lineage>
        <taxon>Eukaryota</taxon>
        <taxon>Fungi</taxon>
        <taxon>Fungi incertae sedis</taxon>
        <taxon>Mucoromycota</taxon>
        <taxon>Mucoromycotina</taxon>
        <taxon>Mucoromycetes</taxon>
        <taxon>Mucorales</taxon>
        <taxon>Lichtheimiaceae</taxon>
        <taxon>Circinella</taxon>
    </lineage>
</organism>